<evidence type="ECO:0000313" key="4">
    <source>
        <dbReference type="EMBL" id="MER6434171.1"/>
    </source>
</evidence>
<dbReference type="InterPro" id="IPR016136">
    <property type="entry name" value="DNA_helicase_N/primase_C"/>
</dbReference>
<keyword evidence="2" id="KW-0238">DNA-binding</keyword>
<keyword evidence="1" id="KW-0235">DNA replication</keyword>
<dbReference type="InterPro" id="IPR036185">
    <property type="entry name" value="DNA_heli_DnaB-like_N_sf"/>
</dbReference>
<evidence type="ECO:0000259" key="3">
    <source>
        <dbReference type="Pfam" id="PF00772"/>
    </source>
</evidence>
<reference evidence="4 5" key="1">
    <citation type="submission" date="2024-06" db="EMBL/GenBank/DDBJ databases">
        <title>The Natural Products Discovery Center: Release of the First 8490 Sequenced Strains for Exploring Actinobacteria Biosynthetic Diversity.</title>
        <authorList>
            <person name="Kalkreuter E."/>
            <person name="Kautsar S.A."/>
            <person name="Yang D."/>
            <person name="Bader C.D."/>
            <person name="Teijaro C.N."/>
            <person name="Fluegel L."/>
            <person name="Davis C.M."/>
            <person name="Simpson J.R."/>
            <person name="Lauterbach L."/>
            <person name="Steele A.D."/>
            <person name="Gui C."/>
            <person name="Meng S."/>
            <person name="Li G."/>
            <person name="Viehrig K."/>
            <person name="Ye F."/>
            <person name="Su P."/>
            <person name="Kiefer A.F."/>
            <person name="Nichols A."/>
            <person name="Cepeda A.J."/>
            <person name="Yan W."/>
            <person name="Fan B."/>
            <person name="Jiang Y."/>
            <person name="Adhikari A."/>
            <person name="Zheng C.-J."/>
            <person name="Schuster L."/>
            <person name="Cowan T.M."/>
            <person name="Smanski M.J."/>
            <person name="Chevrette M.G."/>
            <person name="De Carvalho L.P.S."/>
            <person name="Shen B."/>
        </authorList>
    </citation>
    <scope>NUCLEOTIDE SEQUENCE [LARGE SCALE GENOMIC DNA]</scope>
    <source>
        <strain evidence="4 5">NPDC001166</strain>
    </source>
</reference>
<dbReference type="RefSeq" id="WP_352066053.1">
    <property type="nucleotide sequence ID" value="NZ_JBEPAZ010000088.1"/>
</dbReference>
<accession>A0ABV1UKU9</accession>
<dbReference type="EMBL" id="JBEPAZ010000088">
    <property type="protein sequence ID" value="MER6434171.1"/>
    <property type="molecule type" value="Genomic_DNA"/>
</dbReference>
<comment type="caution">
    <text evidence="4">The sequence shown here is derived from an EMBL/GenBank/DDBJ whole genome shotgun (WGS) entry which is preliminary data.</text>
</comment>
<sequence length="79" mass="8789">MAEKYYRPVHQTIHRAICEVHDAREPVDPVTVAAKLTELGELARVGGRAYLHACVQAVPTAANRAHYPRSSVRRRTGGR</sequence>
<dbReference type="InterPro" id="IPR007693">
    <property type="entry name" value="DNA_helicase_DnaB-like_N"/>
</dbReference>
<dbReference type="SUPFAM" id="SSF48024">
    <property type="entry name" value="N-terminal domain of DnaB helicase"/>
    <property type="match status" value="1"/>
</dbReference>
<keyword evidence="5" id="KW-1185">Reference proteome</keyword>
<proteinExistence type="predicted"/>
<protein>
    <submittedName>
        <fullName evidence="4">DnaB-like helicase N-terminal domain-containing protein</fullName>
    </submittedName>
</protein>
<gene>
    <name evidence="4" type="ORF">ABT272_41830</name>
</gene>
<dbReference type="PANTHER" id="PTHR30153:SF2">
    <property type="entry name" value="REPLICATIVE DNA HELICASE"/>
    <property type="match status" value="1"/>
</dbReference>
<evidence type="ECO:0000256" key="2">
    <source>
        <dbReference type="ARBA" id="ARBA00023125"/>
    </source>
</evidence>
<dbReference type="Pfam" id="PF00772">
    <property type="entry name" value="DnaB"/>
    <property type="match status" value="1"/>
</dbReference>
<feature type="domain" description="DNA helicase DnaB-like N-terminal" evidence="3">
    <location>
        <begin position="2"/>
        <end position="67"/>
    </location>
</feature>
<dbReference type="Gene3D" id="1.10.860.10">
    <property type="entry name" value="DNAb Helicase, Chain A"/>
    <property type="match status" value="1"/>
</dbReference>
<evidence type="ECO:0000313" key="5">
    <source>
        <dbReference type="Proteomes" id="UP001470023"/>
    </source>
</evidence>
<evidence type="ECO:0000256" key="1">
    <source>
        <dbReference type="ARBA" id="ARBA00022705"/>
    </source>
</evidence>
<name>A0ABV1UKU9_9ACTN</name>
<dbReference type="Proteomes" id="UP001470023">
    <property type="component" value="Unassembled WGS sequence"/>
</dbReference>
<organism evidence="4 5">
    <name type="scientific">Streptomyces sp. 900105245</name>
    <dbReference type="NCBI Taxonomy" id="3154379"/>
    <lineage>
        <taxon>Bacteria</taxon>
        <taxon>Bacillati</taxon>
        <taxon>Actinomycetota</taxon>
        <taxon>Actinomycetes</taxon>
        <taxon>Kitasatosporales</taxon>
        <taxon>Streptomycetaceae</taxon>
        <taxon>Streptomyces</taxon>
    </lineage>
</organism>
<dbReference type="PANTHER" id="PTHR30153">
    <property type="entry name" value="REPLICATIVE DNA HELICASE DNAB"/>
    <property type="match status" value="1"/>
</dbReference>